<feature type="region of interest" description="Disordered" evidence="1">
    <location>
        <begin position="140"/>
        <end position="159"/>
    </location>
</feature>
<proteinExistence type="predicted"/>
<evidence type="ECO:0000256" key="1">
    <source>
        <dbReference type="SAM" id="MobiDB-lite"/>
    </source>
</evidence>
<name>A0A0E0DMZ0_9ORYZ</name>
<protein>
    <submittedName>
        <fullName evidence="2">Uncharacterized protein</fullName>
    </submittedName>
</protein>
<keyword evidence="3" id="KW-1185">Reference proteome</keyword>
<feature type="compositionally biased region" description="Low complexity" evidence="1">
    <location>
        <begin position="29"/>
        <end position="63"/>
    </location>
</feature>
<reference evidence="2" key="1">
    <citation type="submission" date="2015-04" db="UniProtKB">
        <authorList>
            <consortium name="EnsemblPlants"/>
        </authorList>
    </citation>
    <scope>IDENTIFICATION</scope>
</reference>
<reference evidence="2" key="2">
    <citation type="submission" date="2018-05" db="EMBL/GenBank/DDBJ databases">
        <title>OmerRS3 (Oryza meridionalis Reference Sequence Version 3).</title>
        <authorList>
            <person name="Zhang J."/>
            <person name="Kudrna D."/>
            <person name="Lee S."/>
            <person name="Talag J."/>
            <person name="Welchert J."/>
            <person name="Wing R.A."/>
        </authorList>
    </citation>
    <scope>NUCLEOTIDE SEQUENCE [LARGE SCALE GENOMIC DNA]</scope>
    <source>
        <strain evidence="2">cv. OR44</strain>
    </source>
</reference>
<evidence type="ECO:0000313" key="3">
    <source>
        <dbReference type="Proteomes" id="UP000008021"/>
    </source>
</evidence>
<dbReference type="Proteomes" id="UP000008021">
    <property type="component" value="Chromosome 5"/>
</dbReference>
<dbReference type="Gramene" id="OMERI05G05390.1">
    <property type="protein sequence ID" value="OMERI05G05390.1"/>
    <property type="gene ID" value="OMERI05G05390"/>
</dbReference>
<feature type="region of interest" description="Disordered" evidence="1">
    <location>
        <begin position="1"/>
        <end position="63"/>
    </location>
</feature>
<dbReference type="AlphaFoldDB" id="A0A0E0DMZ0"/>
<evidence type="ECO:0000313" key="2">
    <source>
        <dbReference type="EnsemblPlants" id="OMERI05G05390.1"/>
    </source>
</evidence>
<feature type="compositionally biased region" description="Basic residues" evidence="1">
    <location>
        <begin position="19"/>
        <end position="28"/>
    </location>
</feature>
<sequence length="159" mass="17075">MASAPRVAAIEAADGEHRRGSRRSRRWTARAAQVVRATRRTAAATGASSARATRRAVAANANPSPPLLAALSLSLSISPPRHRPGPGGRDEAPFSVFVVGRRRRLYLCQGEYKLGNRCPQEPVAPNASLGCVAWLKSGERRVPQPGDTLHRGEPARTEK</sequence>
<accession>A0A0E0DMZ0</accession>
<dbReference type="HOGENOM" id="CLU_1542502_0_0_1"/>
<dbReference type="EnsemblPlants" id="OMERI05G05390.1">
    <property type="protein sequence ID" value="OMERI05G05390.1"/>
    <property type="gene ID" value="OMERI05G05390"/>
</dbReference>
<organism evidence="2">
    <name type="scientific">Oryza meridionalis</name>
    <dbReference type="NCBI Taxonomy" id="40149"/>
    <lineage>
        <taxon>Eukaryota</taxon>
        <taxon>Viridiplantae</taxon>
        <taxon>Streptophyta</taxon>
        <taxon>Embryophyta</taxon>
        <taxon>Tracheophyta</taxon>
        <taxon>Spermatophyta</taxon>
        <taxon>Magnoliopsida</taxon>
        <taxon>Liliopsida</taxon>
        <taxon>Poales</taxon>
        <taxon>Poaceae</taxon>
        <taxon>BOP clade</taxon>
        <taxon>Oryzoideae</taxon>
        <taxon>Oryzeae</taxon>
        <taxon>Oryzinae</taxon>
        <taxon>Oryza</taxon>
    </lineage>
</organism>